<evidence type="ECO:0000313" key="9">
    <source>
        <dbReference type="Proteomes" id="UP001196870"/>
    </source>
</evidence>
<dbReference type="Pfam" id="PF00892">
    <property type="entry name" value="EamA"/>
    <property type="match status" value="2"/>
</dbReference>
<dbReference type="InterPro" id="IPR037185">
    <property type="entry name" value="EmrE-like"/>
</dbReference>
<evidence type="ECO:0000256" key="4">
    <source>
        <dbReference type="ARBA" id="ARBA00022989"/>
    </source>
</evidence>
<accession>A0ABS5F502</accession>
<comment type="similarity">
    <text evidence="2">Belongs to the EamA transporter family.</text>
</comment>
<feature type="transmembrane region" description="Helical" evidence="6">
    <location>
        <begin position="269"/>
        <end position="287"/>
    </location>
</feature>
<gene>
    <name evidence="8" type="ORF">GXW71_24980</name>
</gene>
<organism evidence="8 9">
    <name type="scientific">Plastoroseomonas hellenica</name>
    <dbReference type="NCBI Taxonomy" id="2687306"/>
    <lineage>
        <taxon>Bacteria</taxon>
        <taxon>Pseudomonadati</taxon>
        <taxon>Pseudomonadota</taxon>
        <taxon>Alphaproteobacteria</taxon>
        <taxon>Acetobacterales</taxon>
        <taxon>Acetobacteraceae</taxon>
        <taxon>Plastoroseomonas</taxon>
    </lineage>
</organism>
<protein>
    <submittedName>
        <fullName evidence="8">EamA family transporter</fullName>
    </submittedName>
</protein>
<feature type="domain" description="EamA" evidence="7">
    <location>
        <begin position="7"/>
        <end position="133"/>
    </location>
</feature>
<comment type="subcellular location">
    <subcellularLocation>
        <location evidence="1">Membrane</location>
        <topology evidence="1">Multi-pass membrane protein</topology>
    </subcellularLocation>
</comment>
<feature type="transmembrane region" description="Helical" evidence="6">
    <location>
        <begin position="64"/>
        <end position="83"/>
    </location>
</feature>
<keyword evidence="9" id="KW-1185">Reference proteome</keyword>
<dbReference type="EMBL" id="JAAGBB010000038">
    <property type="protein sequence ID" value="MBR0667633.1"/>
    <property type="molecule type" value="Genomic_DNA"/>
</dbReference>
<keyword evidence="5 6" id="KW-0472">Membrane</keyword>
<dbReference type="RefSeq" id="WP_211855411.1">
    <property type="nucleotide sequence ID" value="NZ_JAAGBB010000038.1"/>
</dbReference>
<feature type="domain" description="EamA" evidence="7">
    <location>
        <begin position="147"/>
        <end position="285"/>
    </location>
</feature>
<feature type="transmembrane region" description="Helical" evidence="6">
    <location>
        <begin position="244"/>
        <end position="263"/>
    </location>
</feature>
<dbReference type="SUPFAM" id="SSF103481">
    <property type="entry name" value="Multidrug resistance efflux transporter EmrE"/>
    <property type="match status" value="2"/>
</dbReference>
<dbReference type="PANTHER" id="PTHR32322">
    <property type="entry name" value="INNER MEMBRANE TRANSPORTER"/>
    <property type="match status" value="1"/>
</dbReference>
<evidence type="ECO:0000313" key="8">
    <source>
        <dbReference type="EMBL" id="MBR0667633.1"/>
    </source>
</evidence>
<feature type="transmembrane region" description="Helical" evidence="6">
    <location>
        <begin position="122"/>
        <end position="140"/>
    </location>
</feature>
<feature type="transmembrane region" description="Helical" evidence="6">
    <location>
        <begin position="209"/>
        <end position="232"/>
    </location>
</feature>
<dbReference type="InterPro" id="IPR000620">
    <property type="entry name" value="EamA_dom"/>
</dbReference>
<evidence type="ECO:0000256" key="3">
    <source>
        <dbReference type="ARBA" id="ARBA00022692"/>
    </source>
</evidence>
<dbReference type="PANTHER" id="PTHR32322:SF2">
    <property type="entry name" value="EAMA DOMAIN-CONTAINING PROTEIN"/>
    <property type="match status" value="1"/>
</dbReference>
<proteinExistence type="inferred from homology"/>
<feature type="transmembrane region" description="Helical" evidence="6">
    <location>
        <begin position="176"/>
        <end position="197"/>
    </location>
</feature>
<comment type="caution">
    <text evidence="8">The sequence shown here is derived from an EMBL/GenBank/DDBJ whole genome shotgun (WGS) entry which is preliminary data.</text>
</comment>
<keyword evidence="3 6" id="KW-0812">Transmembrane</keyword>
<dbReference type="InterPro" id="IPR050638">
    <property type="entry name" value="AA-Vitamin_Transporters"/>
</dbReference>
<feature type="transmembrane region" description="Helical" evidence="6">
    <location>
        <begin position="35"/>
        <end position="57"/>
    </location>
</feature>
<evidence type="ECO:0000259" key="7">
    <source>
        <dbReference type="Pfam" id="PF00892"/>
    </source>
</evidence>
<evidence type="ECO:0000256" key="2">
    <source>
        <dbReference type="ARBA" id="ARBA00007362"/>
    </source>
</evidence>
<evidence type="ECO:0000256" key="6">
    <source>
        <dbReference type="SAM" id="Phobius"/>
    </source>
</evidence>
<name>A0ABS5F502_9PROT</name>
<evidence type="ECO:0000256" key="5">
    <source>
        <dbReference type="ARBA" id="ARBA00023136"/>
    </source>
</evidence>
<reference evidence="9" key="1">
    <citation type="journal article" date="2021" name="Syst. Appl. Microbiol.">
        <title>Roseomonas hellenica sp. nov., isolated from roots of wild-growing Alkanna tinctoria.</title>
        <authorList>
            <person name="Rat A."/>
            <person name="Naranjo H.D."/>
            <person name="Lebbe L."/>
            <person name="Cnockaert M."/>
            <person name="Krigas N."/>
            <person name="Grigoriadou K."/>
            <person name="Maloupa E."/>
            <person name="Willems A."/>
        </authorList>
    </citation>
    <scope>NUCLEOTIDE SEQUENCE [LARGE SCALE GENOMIC DNA]</scope>
    <source>
        <strain evidence="9">LMG 31523</strain>
    </source>
</reference>
<feature type="transmembrane region" description="Helical" evidence="6">
    <location>
        <begin position="89"/>
        <end position="110"/>
    </location>
</feature>
<keyword evidence="4 6" id="KW-1133">Transmembrane helix</keyword>
<feature type="transmembrane region" description="Helical" evidence="6">
    <location>
        <begin position="146"/>
        <end position="164"/>
    </location>
</feature>
<dbReference type="Proteomes" id="UP001196870">
    <property type="component" value="Unassembled WGS sequence"/>
</dbReference>
<sequence length="320" mass="32701">MSNLALFGLMSLIWGATWAAVKIGLDGVPPLTLAAARFLLVGALLAAAAGGAARLAFGPRWPRVLASGTLINTATYGLLFWGMQSVPSGLSGMINLSLIPVLLFLLAVMMGEERIGWRHGGALLLGLAGLATLFAPRLASQGQAELLGIAAIIAGTVTYCLGSLAAKPLLREEAPLAVAGAQAIASAALLIPLAWIIEGIDGARLAALAQPAALGSLAYLVLAGSILAYTIYLRLMRDWGMSRAGLYAFVSPVVALVIGRIAFGEKVGAVEIAGTILLLCAAGLSLGGKVATHGTPRAGVLQDLRGPVQVPDGRGWSNGR</sequence>
<evidence type="ECO:0000256" key="1">
    <source>
        <dbReference type="ARBA" id="ARBA00004141"/>
    </source>
</evidence>